<keyword evidence="5" id="KW-1185">Reference proteome</keyword>
<feature type="domain" description="Cell wall hydrolase SleB" evidence="2">
    <location>
        <begin position="35"/>
        <end position="122"/>
    </location>
</feature>
<dbReference type="Pfam" id="PF07486">
    <property type="entry name" value="Hydrolase_2"/>
    <property type="match status" value="1"/>
</dbReference>
<evidence type="ECO:0000259" key="3">
    <source>
        <dbReference type="Pfam" id="PF08291"/>
    </source>
</evidence>
<dbReference type="Pfam" id="PF08291">
    <property type="entry name" value="Peptidase_M15_3"/>
    <property type="match status" value="1"/>
</dbReference>
<accession>A0A0H1RF79</accession>
<dbReference type="InterPro" id="IPR011105">
    <property type="entry name" value="Cell_wall_hydrolase_SleB"/>
</dbReference>
<feature type="region of interest" description="Disordered" evidence="1">
    <location>
        <begin position="286"/>
        <end position="305"/>
    </location>
</feature>
<dbReference type="InterPro" id="IPR013230">
    <property type="entry name" value="Peptidase_M15A_C"/>
</dbReference>
<dbReference type="SUPFAM" id="SSF55166">
    <property type="entry name" value="Hedgehog/DD-peptidase"/>
    <property type="match status" value="1"/>
</dbReference>
<protein>
    <recommendedName>
        <fullName evidence="6">Peptidase M15A C-terminal domain-containing protein</fullName>
    </recommendedName>
</protein>
<dbReference type="OrthoDB" id="500593at2"/>
<dbReference type="InterPro" id="IPR009045">
    <property type="entry name" value="Zn_M74/Hedgehog-like"/>
</dbReference>
<evidence type="ECO:0000313" key="4">
    <source>
        <dbReference type="EMBL" id="KLK93825.1"/>
    </source>
</evidence>
<proteinExistence type="predicted"/>
<evidence type="ECO:0008006" key="6">
    <source>
        <dbReference type="Google" id="ProtNLM"/>
    </source>
</evidence>
<feature type="compositionally biased region" description="Basic and acidic residues" evidence="1">
    <location>
        <begin position="204"/>
        <end position="219"/>
    </location>
</feature>
<comment type="caution">
    <text evidence="4">The sequence shown here is derived from an EMBL/GenBank/DDBJ whole genome shotgun (WGS) entry which is preliminary data.</text>
</comment>
<feature type="domain" description="Peptidase M15A C-terminal" evidence="3">
    <location>
        <begin position="325"/>
        <end position="446"/>
    </location>
</feature>
<reference evidence="4 5" key="1">
    <citation type="submission" date="2015-05" db="EMBL/GenBank/DDBJ databases">
        <title>Draft genome sequence of Microvirga vignae strain BR3299, a novel nitrogen fixing bacteria isolated from Brazil semi-aired region.</title>
        <authorList>
            <person name="Zilli J.E."/>
            <person name="Passos S.R."/>
            <person name="Leite J."/>
            <person name="Baldani J.I."/>
            <person name="Xavier G.R."/>
            <person name="Rumjaneck N.G."/>
            <person name="Simoes-Araujo J.L."/>
        </authorList>
    </citation>
    <scope>NUCLEOTIDE SEQUENCE [LARGE SCALE GENOMIC DNA]</scope>
    <source>
        <strain evidence="4 5">BR3299</strain>
    </source>
</reference>
<name>A0A0H1RF79_9HYPH</name>
<evidence type="ECO:0000259" key="2">
    <source>
        <dbReference type="Pfam" id="PF07486"/>
    </source>
</evidence>
<sequence>MTITITEDDIEALARTSMSEVGHFGRYGEETLKGGVKAVVDTILNRVAHPNFPDTIDEVVNARFQFSAIGGPGGVRTWRRLPRASDAVFSIVTKHLASRVSGSKSTVGGATHFLNPFLSSARALSTWGNHVVANAVASWGRGRDIHFHGFAPGTAPSPAYNVALNSAEKDSTGKGMTLIAAALGNPAGLAGQAGVDAPGTGSAPERDKTKAKQSGKDQDVGVFIEEENNNEDGIVAYHVEEVPLSEVTSLQTTLNRLAAEGWRMRQILPVQEKLLAIFEGDDLDRNVHESDDRSDDDEVHAPAVITDTTPEGRFVKFLSGLNLQHFQPQEFLVLGAQNLSGPAKGKNTLPPEDLWNNIVPTAKVLDVLRRRLGDKVRLSSVYRSPAYNALIPGAAGGSTHMQFRAADFSCADGLGSVWWAKQLSDLRDAGLFMGGIGVYPTFVHIDTRGQNVEFGPWKRRVFG</sequence>
<feature type="region of interest" description="Disordered" evidence="1">
    <location>
        <begin position="192"/>
        <end position="219"/>
    </location>
</feature>
<dbReference type="EMBL" id="LCYG01000017">
    <property type="protein sequence ID" value="KLK93825.1"/>
    <property type="molecule type" value="Genomic_DNA"/>
</dbReference>
<dbReference type="Gene3D" id="3.30.1380.10">
    <property type="match status" value="1"/>
</dbReference>
<dbReference type="Gene3D" id="1.10.10.2520">
    <property type="entry name" value="Cell wall hydrolase SleB, domain 1"/>
    <property type="match status" value="1"/>
</dbReference>
<dbReference type="Proteomes" id="UP000035489">
    <property type="component" value="Unassembled WGS sequence"/>
</dbReference>
<dbReference type="GO" id="GO:0016787">
    <property type="term" value="F:hydrolase activity"/>
    <property type="evidence" value="ECO:0007669"/>
    <property type="project" value="InterPro"/>
</dbReference>
<dbReference type="STRING" id="1225564.AA309_07170"/>
<dbReference type="PATRIC" id="fig|1225564.3.peg.1946"/>
<evidence type="ECO:0000256" key="1">
    <source>
        <dbReference type="SAM" id="MobiDB-lite"/>
    </source>
</evidence>
<dbReference type="InterPro" id="IPR042047">
    <property type="entry name" value="SleB_dom1"/>
</dbReference>
<organism evidence="4 5">
    <name type="scientific">Microvirga vignae</name>
    <dbReference type="NCBI Taxonomy" id="1225564"/>
    <lineage>
        <taxon>Bacteria</taxon>
        <taxon>Pseudomonadati</taxon>
        <taxon>Pseudomonadota</taxon>
        <taxon>Alphaproteobacteria</taxon>
        <taxon>Hyphomicrobiales</taxon>
        <taxon>Methylobacteriaceae</taxon>
        <taxon>Microvirga</taxon>
    </lineage>
</organism>
<gene>
    <name evidence="4" type="ORF">AA309_07170</name>
</gene>
<dbReference type="AlphaFoldDB" id="A0A0H1RF79"/>
<evidence type="ECO:0000313" key="5">
    <source>
        <dbReference type="Proteomes" id="UP000035489"/>
    </source>
</evidence>